<keyword evidence="1" id="KW-0694">RNA-binding</keyword>
<evidence type="ECO:0000256" key="1">
    <source>
        <dbReference type="PROSITE-ProRule" id="PRU00182"/>
    </source>
</evidence>
<protein>
    <submittedName>
        <fullName evidence="2">S4 domain-containing protein YaaA</fullName>
    </submittedName>
</protein>
<evidence type="ECO:0000313" key="3">
    <source>
        <dbReference type="Proteomes" id="UP000593626"/>
    </source>
</evidence>
<dbReference type="Gene3D" id="3.10.290.10">
    <property type="entry name" value="RNA-binding S4 domain"/>
    <property type="match status" value="1"/>
</dbReference>
<dbReference type="InterPro" id="IPR014330">
    <property type="entry name" value="RNA-bd_S4-rel_YaaA"/>
</dbReference>
<dbReference type="AlphaFoldDB" id="A0A7S8CDE5"/>
<gene>
    <name evidence="2" type="primary">yaaA</name>
    <name evidence="2" type="ORF">G8O30_13675</name>
</gene>
<dbReference type="KEGG" id="mcui:G8O30_13675"/>
<dbReference type="Proteomes" id="UP000593626">
    <property type="component" value="Chromosome"/>
</dbReference>
<dbReference type="RefSeq" id="WP_239672616.1">
    <property type="nucleotide sequence ID" value="NZ_CP049742.1"/>
</dbReference>
<proteinExistence type="predicted"/>
<dbReference type="PROSITE" id="PS50889">
    <property type="entry name" value="S4"/>
    <property type="match status" value="1"/>
</dbReference>
<organism evidence="2 3">
    <name type="scientific">Mangrovibacillus cuniculi</name>
    <dbReference type="NCBI Taxonomy" id="2593652"/>
    <lineage>
        <taxon>Bacteria</taxon>
        <taxon>Bacillati</taxon>
        <taxon>Bacillota</taxon>
        <taxon>Bacilli</taxon>
        <taxon>Bacillales</taxon>
        <taxon>Bacillaceae</taxon>
        <taxon>Mangrovibacillus</taxon>
    </lineage>
</organism>
<evidence type="ECO:0000313" key="2">
    <source>
        <dbReference type="EMBL" id="QPC47934.1"/>
    </source>
</evidence>
<dbReference type="Pfam" id="PF13275">
    <property type="entry name" value="S4_2"/>
    <property type="match status" value="1"/>
</dbReference>
<keyword evidence="3" id="KW-1185">Reference proteome</keyword>
<name>A0A7S8CDE5_9BACI</name>
<dbReference type="EMBL" id="CP049742">
    <property type="protein sequence ID" value="QPC47934.1"/>
    <property type="molecule type" value="Genomic_DNA"/>
</dbReference>
<dbReference type="InterPro" id="IPR036986">
    <property type="entry name" value="S4_RNA-bd_sf"/>
</dbReference>
<reference evidence="2 3" key="1">
    <citation type="submission" date="2019-07" db="EMBL/GenBank/DDBJ databases">
        <title>Genome sequence of 2 isolates from Red Sea Mangroves.</title>
        <authorList>
            <person name="Sefrji F."/>
            <person name="Michoud G."/>
            <person name="Merlino G."/>
            <person name="Daffonchio D."/>
        </authorList>
    </citation>
    <scope>NUCLEOTIDE SEQUENCE [LARGE SCALE GENOMIC DNA]</scope>
    <source>
        <strain evidence="2 3">R1DC41</strain>
    </source>
</reference>
<dbReference type="GO" id="GO:0003723">
    <property type="term" value="F:RNA binding"/>
    <property type="evidence" value="ECO:0007669"/>
    <property type="project" value="UniProtKB-KW"/>
</dbReference>
<dbReference type="SUPFAM" id="SSF55174">
    <property type="entry name" value="Alpha-L RNA-binding motif"/>
    <property type="match status" value="1"/>
</dbReference>
<dbReference type="NCBIfam" id="TIGR02988">
    <property type="entry name" value="YaaA_near_RecF"/>
    <property type="match status" value="1"/>
</dbReference>
<sequence length="73" mass="8256">MQTPVAISTEYIALGQFLKLADVISTGGMAKWFLSEHEIFINGEQDQRRGRKLYPDDHVEIPGFGSFIVVEEE</sequence>
<accession>A0A7S8CDE5</accession>